<evidence type="ECO:0000313" key="2">
    <source>
        <dbReference type="Proteomes" id="UP001140096"/>
    </source>
</evidence>
<comment type="caution">
    <text evidence="1">The sequence shown here is derived from an EMBL/GenBank/DDBJ whole genome shotgun (WGS) entry which is preliminary data.</text>
</comment>
<organism evidence="1 2">
    <name type="scientific">Coemansia furcata</name>
    <dbReference type="NCBI Taxonomy" id="417177"/>
    <lineage>
        <taxon>Eukaryota</taxon>
        <taxon>Fungi</taxon>
        <taxon>Fungi incertae sedis</taxon>
        <taxon>Zoopagomycota</taxon>
        <taxon>Kickxellomycotina</taxon>
        <taxon>Kickxellomycetes</taxon>
        <taxon>Kickxellales</taxon>
        <taxon>Kickxellaceae</taxon>
        <taxon>Coemansia</taxon>
    </lineage>
</organism>
<reference evidence="1" key="1">
    <citation type="submission" date="2022-07" db="EMBL/GenBank/DDBJ databases">
        <title>Phylogenomic reconstructions and comparative analyses of Kickxellomycotina fungi.</title>
        <authorList>
            <person name="Reynolds N.K."/>
            <person name="Stajich J.E."/>
            <person name="Barry K."/>
            <person name="Grigoriev I.V."/>
            <person name="Crous P."/>
            <person name="Smith M.E."/>
        </authorList>
    </citation>
    <scope>NUCLEOTIDE SEQUENCE</scope>
    <source>
        <strain evidence="1">CBS 102833</strain>
    </source>
</reference>
<dbReference type="EMBL" id="JANBUP010000154">
    <property type="protein sequence ID" value="KAJ2812802.1"/>
    <property type="molecule type" value="Genomic_DNA"/>
</dbReference>
<keyword evidence="2" id="KW-1185">Reference proteome</keyword>
<dbReference type="Proteomes" id="UP001140096">
    <property type="component" value="Unassembled WGS sequence"/>
</dbReference>
<accession>A0ACC1LQB7</accession>
<protein>
    <submittedName>
        <fullName evidence="1">Uncharacterized protein</fullName>
    </submittedName>
</protein>
<evidence type="ECO:0000313" key="1">
    <source>
        <dbReference type="EMBL" id="KAJ2812802.1"/>
    </source>
</evidence>
<name>A0ACC1LQB7_9FUNG</name>
<proteinExistence type="predicted"/>
<feature type="non-terminal residue" evidence="1">
    <location>
        <position position="293"/>
    </location>
</feature>
<gene>
    <name evidence="1" type="ORF">H4S07_001138</name>
</gene>
<sequence length="293" mass="31094">MSENCTSVNTHVLEAGQQRALKSGDVITIVGRSLRFEESTSTSATPQGPSRVPSAPQTVGAPNGVVRPPLVFASGGGGDVQRQLRRRLGRTPRNPDTARKLELWEAHYSGSKSTGSLDIGEESPPPTLVASRQQSPADSDDPFAASANGSEERGVFERMAQSVGRGGAEGARCEEVSAEVARIMGQISHMARSPARITTPLLSSRKRPRSPADAEDIGNERRRSRSLERMEPGAQKQQQKRTPAGAGARAVYGSEDETSRATLGVSPQSTYSRSPTLQRQRQGTPSAAAAAVV</sequence>